<comment type="similarity">
    <text evidence="4">Belongs to the glucosamine/galactosamine-6-phosphate isomerase family. NagB subfamily.</text>
</comment>
<dbReference type="EMBL" id="QPJW01000004">
    <property type="protein sequence ID" value="RCX19790.1"/>
    <property type="molecule type" value="Genomic_DNA"/>
</dbReference>
<dbReference type="InterPro" id="IPR004547">
    <property type="entry name" value="Glucosamine6P_isomerase"/>
</dbReference>
<dbReference type="GO" id="GO:0006046">
    <property type="term" value="P:N-acetylglucosamine catabolic process"/>
    <property type="evidence" value="ECO:0007669"/>
    <property type="project" value="UniProtKB-UniRule"/>
</dbReference>
<evidence type="ECO:0000256" key="1">
    <source>
        <dbReference type="ARBA" id="ARBA00000644"/>
    </source>
</evidence>
<dbReference type="NCBIfam" id="TIGR00502">
    <property type="entry name" value="nagB"/>
    <property type="match status" value="1"/>
</dbReference>
<feature type="active site" description="For ring-opening step" evidence="4">
    <location>
        <position position="144"/>
    </location>
</feature>
<feature type="active site" description="Proton acceptor; for enolization step" evidence="4">
    <location>
        <position position="68"/>
    </location>
</feature>
<dbReference type="PROSITE" id="PS01161">
    <property type="entry name" value="GLC_GALNAC_ISOMERASE"/>
    <property type="match status" value="1"/>
</dbReference>
<feature type="active site" description="Proton acceptor; for ring-opening step" evidence="4">
    <location>
        <position position="139"/>
    </location>
</feature>
<comment type="catalytic activity">
    <reaction evidence="1 4">
        <text>alpha-D-glucosamine 6-phosphate + H2O = beta-D-fructose 6-phosphate + NH4(+)</text>
        <dbReference type="Rhea" id="RHEA:12172"/>
        <dbReference type="ChEBI" id="CHEBI:15377"/>
        <dbReference type="ChEBI" id="CHEBI:28938"/>
        <dbReference type="ChEBI" id="CHEBI:57634"/>
        <dbReference type="ChEBI" id="CHEBI:75989"/>
        <dbReference type="EC" id="3.5.99.6"/>
    </reaction>
</comment>
<dbReference type="PANTHER" id="PTHR11280:SF5">
    <property type="entry name" value="GLUCOSAMINE-6-PHOSPHATE ISOMERASE"/>
    <property type="match status" value="1"/>
</dbReference>
<dbReference type="GO" id="GO:0006043">
    <property type="term" value="P:glucosamine catabolic process"/>
    <property type="evidence" value="ECO:0007669"/>
    <property type="project" value="TreeGrafter"/>
</dbReference>
<reference evidence="6 7" key="1">
    <citation type="submission" date="2018-07" db="EMBL/GenBank/DDBJ databases">
        <title>Genomic Encyclopedia of Type Strains, Phase III (KMG-III): the genomes of soil and plant-associated and newly described type strains.</title>
        <authorList>
            <person name="Whitman W."/>
        </authorList>
    </citation>
    <scope>NUCLEOTIDE SEQUENCE [LARGE SCALE GENOMIC DNA]</scope>
    <source>
        <strain evidence="6 7">CECT 8333</strain>
    </source>
</reference>
<dbReference type="GO" id="GO:0005975">
    <property type="term" value="P:carbohydrate metabolic process"/>
    <property type="evidence" value="ECO:0007669"/>
    <property type="project" value="InterPro"/>
</dbReference>
<dbReference type="GO" id="GO:0004342">
    <property type="term" value="F:glucosamine-6-phosphate deaminase activity"/>
    <property type="evidence" value="ECO:0007669"/>
    <property type="project" value="UniProtKB-UniRule"/>
</dbReference>
<evidence type="ECO:0000313" key="7">
    <source>
        <dbReference type="Proteomes" id="UP000253090"/>
    </source>
</evidence>
<dbReference type="SUPFAM" id="SSF100950">
    <property type="entry name" value="NagB/RpiA/CoA transferase-like"/>
    <property type="match status" value="1"/>
</dbReference>
<comment type="caution">
    <text evidence="4">Lacks conserved residue(s) required for the propagation of feature annotation.</text>
</comment>
<keyword evidence="2 4" id="KW-0378">Hydrolase</keyword>
<protein>
    <recommendedName>
        <fullName evidence="4">Glucosamine-6-phosphate deaminase</fullName>
        <ecNumber evidence="4">3.5.99.6</ecNumber>
    </recommendedName>
    <alternativeName>
        <fullName evidence="4">GlcN6P deaminase</fullName>
        <shortName evidence="4">GNPDA</shortName>
    </alternativeName>
    <alternativeName>
        <fullName evidence="4">Glucosamine-6-phosphate isomerase</fullName>
    </alternativeName>
</protein>
<evidence type="ECO:0000259" key="5">
    <source>
        <dbReference type="Pfam" id="PF01182"/>
    </source>
</evidence>
<feature type="domain" description="Glucosamine/galactosamine-6-phosphate isomerase" evidence="5">
    <location>
        <begin position="20"/>
        <end position="228"/>
    </location>
</feature>
<dbReference type="EC" id="3.5.99.6" evidence="4"/>
<dbReference type="InterPro" id="IPR037171">
    <property type="entry name" value="NagB/RpiA_transferase-like"/>
</dbReference>
<dbReference type="AlphaFoldDB" id="A0A369BE01"/>
<comment type="caution">
    <text evidence="6">The sequence shown here is derived from an EMBL/GenBank/DDBJ whole genome shotgun (WGS) entry which is preliminary data.</text>
</comment>
<comment type="function">
    <text evidence="4">Catalyzes the reversible isomerization-deamination of glucosamine 6-phosphate (GlcN6P) to form fructose 6-phosphate (Fru6P) and ammonium ion.</text>
</comment>
<sequence length="242" mass="26246">MLNIIKVKGEQLFNETGAGIIASLLQSNPRAVLGLATGSTPVGVYQKLIELYRDGVVSFKQASSYNLDEYIGLAEDHPESYRRFMNEKLFNHIDIPLESTHVPAGNTGDPTQAATDYTRLLEKAGQLDLQLLGLGHNGHIGFNEPGEELQGPTHIVELDERTRQANARFFPSIEEVPTHAITMGIGSILQAKQILLMAKGEDKAEIVARALKGPITTKCPASFLQTHPNVVVVLDQAAGGLI</sequence>
<dbReference type="FunFam" id="3.40.50.1360:FF:000003">
    <property type="entry name" value="Glucosamine-6-phosphate deaminase"/>
    <property type="match status" value="1"/>
</dbReference>
<dbReference type="RefSeq" id="WP_114497035.1">
    <property type="nucleotide sequence ID" value="NZ_QPJW01000004.1"/>
</dbReference>
<dbReference type="Pfam" id="PF01182">
    <property type="entry name" value="Glucosamine_iso"/>
    <property type="match status" value="1"/>
</dbReference>
<dbReference type="UniPathway" id="UPA00629">
    <property type="reaction ID" value="UER00684"/>
</dbReference>
<evidence type="ECO:0000256" key="2">
    <source>
        <dbReference type="ARBA" id="ARBA00022801"/>
    </source>
</evidence>
<dbReference type="PANTHER" id="PTHR11280">
    <property type="entry name" value="GLUCOSAMINE-6-PHOSPHATE ISOMERASE"/>
    <property type="match status" value="1"/>
</dbReference>
<dbReference type="GO" id="GO:0042802">
    <property type="term" value="F:identical protein binding"/>
    <property type="evidence" value="ECO:0007669"/>
    <property type="project" value="TreeGrafter"/>
</dbReference>
<dbReference type="Proteomes" id="UP000253090">
    <property type="component" value="Unassembled WGS sequence"/>
</dbReference>
<dbReference type="GO" id="GO:0019262">
    <property type="term" value="P:N-acetylneuraminate catabolic process"/>
    <property type="evidence" value="ECO:0007669"/>
    <property type="project" value="UniProtKB-UniRule"/>
</dbReference>
<feature type="active site" description="For ring-opening step" evidence="4">
    <location>
        <position position="137"/>
    </location>
</feature>
<organism evidence="6 7">
    <name type="scientific">Fontibacillus phaseoli</name>
    <dbReference type="NCBI Taxonomy" id="1416533"/>
    <lineage>
        <taxon>Bacteria</taxon>
        <taxon>Bacillati</taxon>
        <taxon>Bacillota</taxon>
        <taxon>Bacilli</taxon>
        <taxon>Bacillales</taxon>
        <taxon>Paenibacillaceae</taxon>
        <taxon>Fontibacillus</taxon>
    </lineage>
</organism>
<gene>
    <name evidence="4" type="primary">nagB</name>
    <name evidence="6" type="ORF">DFP94_104245</name>
</gene>
<dbReference type="InterPro" id="IPR006148">
    <property type="entry name" value="Glc/Gal-6P_isomerase"/>
</dbReference>
<proteinExistence type="inferred from homology"/>
<evidence type="ECO:0000256" key="4">
    <source>
        <dbReference type="HAMAP-Rule" id="MF_01241"/>
    </source>
</evidence>
<dbReference type="CDD" id="cd01399">
    <property type="entry name" value="GlcN6P_deaminase"/>
    <property type="match status" value="1"/>
</dbReference>
<keyword evidence="7" id="KW-1185">Reference proteome</keyword>
<dbReference type="HAMAP" id="MF_01241">
    <property type="entry name" value="GlcN6P_deamin"/>
    <property type="match status" value="1"/>
</dbReference>
<dbReference type="OrthoDB" id="9791139at2"/>
<evidence type="ECO:0000256" key="3">
    <source>
        <dbReference type="ARBA" id="ARBA00023277"/>
    </source>
</evidence>
<evidence type="ECO:0000313" key="6">
    <source>
        <dbReference type="EMBL" id="RCX19790.1"/>
    </source>
</evidence>
<dbReference type="InterPro" id="IPR018321">
    <property type="entry name" value="Glucosamine6P_isomerase_CS"/>
</dbReference>
<dbReference type="GO" id="GO:0005737">
    <property type="term" value="C:cytoplasm"/>
    <property type="evidence" value="ECO:0007669"/>
    <property type="project" value="TreeGrafter"/>
</dbReference>
<name>A0A369BE01_9BACL</name>
<dbReference type="Gene3D" id="3.40.50.1360">
    <property type="match status" value="1"/>
</dbReference>
<keyword evidence="3 4" id="KW-0119">Carbohydrate metabolism</keyword>
<accession>A0A369BE01</accession>
<comment type="pathway">
    <text evidence="4">Amino-sugar metabolism; N-acetylneuraminate degradation; D-fructose 6-phosphate from N-acetylneuraminate: step 5/5.</text>
</comment>